<keyword evidence="1" id="KW-0812">Transmembrane</keyword>
<evidence type="ECO:0000313" key="3">
    <source>
        <dbReference type="Proteomes" id="UP000602124"/>
    </source>
</evidence>
<evidence type="ECO:0000313" key="2">
    <source>
        <dbReference type="EMBL" id="MBJ3785448.1"/>
    </source>
</evidence>
<evidence type="ECO:0000256" key="1">
    <source>
        <dbReference type="SAM" id="Phobius"/>
    </source>
</evidence>
<feature type="transmembrane region" description="Helical" evidence="1">
    <location>
        <begin position="60"/>
        <end position="82"/>
    </location>
</feature>
<feature type="transmembrane region" description="Helical" evidence="1">
    <location>
        <begin position="33"/>
        <end position="53"/>
    </location>
</feature>
<dbReference type="AlphaFoldDB" id="A0A934MKS2"/>
<gene>
    <name evidence="2" type="ORF">JEQ47_11995</name>
</gene>
<comment type="caution">
    <text evidence="2">The sequence shown here is derived from an EMBL/GenBank/DDBJ whole genome shotgun (WGS) entry which is preliminary data.</text>
</comment>
<protein>
    <submittedName>
        <fullName evidence="2">Uncharacterized protein</fullName>
    </submittedName>
</protein>
<reference evidence="2" key="1">
    <citation type="submission" date="2020-12" db="EMBL/GenBank/DDBJ databases">
        <title>Devosia sp. MSA67 isolated from Mo River.</title>
        <authorList>
            <person name="Ma F."/>
            <person name="Zi Z."/>
        </authorList>
    </citation>
    <scope>NUCLEOTIDE SEQUENCE</scope>
    <source>
        <strain evidence="2">MSA67</strain>
    </source>
</reference>
<keyword evidence="1" id="KW-0472">Membrane</keyword>
<proteinExistence type="predicted"/>
<organism evidence="2 3">
    <name type="scientific">Devosia sediminis</name>
    <dbReference type="NCBI Taxonomy" id="2798801"/>
    <lineage>
        <taxon>Bacteria</taxon>
        <taxon>Pseudomonadati</taxon>
        <taxon>Pseudomonadota</taxon>
        <taxon>Alphaproteobacteria</taxon>
        <taxon>Hyphomicrobiales</taxon>
        <taxon>Devosiaceae</taxon>
        <taxon>Devosia</taxon>
    </lineage>
</organism>
<feature type="transmembrane region" description="Helical" evidence="1">
    <location>
        <begin position="9"/>
        <end position="27"/>
    </location>
</feature>
<dbReference type="RefSeq" id="WP_198876626.1">
    <property type="nucleotide sequence ID" value="NZ_JAEKMH010000002.1"/>
</dbReference>
<dbReference type="Proteomes" id="UP000602124">
    <property type="component" value="Unassembled WGS sequence"/>
</dbReference>
<name>A0A934MKS2_9HYPH</name>
<keyword evidence="1" id="KW-1133">Transmembrane helix</keyword>
<sequence length="297" mass="32440">MPLRGIERFISFGGICGVIGVVCDLMAPVGSYTLWALGGGAAILLLGLVLATVRSFRDQVVQAMTAFGLLLVTVSIGFLALAPENDRGVLATEFAWIGSAQNQLLGIEEAVVQIAADTAKVVDNTADIAETSSQIVENTSDIADTNSQIASDAELVRHLSFSMNGFLEALYSQDQLNIRAYCDRGYRLYQTAFLFREDRSQPQLSERNYQLLSELDCYDTAQICDSSTWSGLTSLDPRRVAEQCGAAGVEAMAQFAVRREQAVVDRVKRQEECEAKLIADYGEENGRRLASSCRSYF</sequence>
<dbReference type="EMBL" id="JAEKMH010000002">
    <property type="protein sequence ID" value="MBJ3785448.1"/>
    <property type="molecule type" value="Genomic_DNA"/>
</dbReference>
<accession>A0A934MKS2</accession>
<keyword evidence="3" id="KW-1185">Reference proteome</keyword>